<evidence type="ECO:0000313" key="3">
    <source>
        <dbReference type="Proteomes" id="UP000829194"/>
    </source>
</evidence>
<organism evidence="2 3">
    <name type="scientific">Lysobacter gummosus</name>
    <dbReference type="NCBI Taxonomy" id="262324"/>
    <lineage>
        <taxon>Bacteria</taxon>
        <taxon>Pseudomonadati</taxon>
        <taxon>Pseudomonadota</taxon>
        <taxon>Gammaproteobacteria</taxon>
        <taxon>Lysobacterales</taxon>
        <taxon>Lysobacteraceae</taxon>
        <taxon>Lysobacter</taxon>
    </lineage>
</organism>
<feature type="transmembrane region" description="Helical" evidence="1">
    <location>
        <begin position="117"/>
        <end position="139"/>
    </location>
</feature>
<sequence>METLWPWLTIAALGAMHGLSPANGWMFAAARGLHAGGGAQARRALLPIAIGHSVSVAVVVAAVAQGLLMNRAWVQGAAGALLIGTALYRALRGGGSRAPVHGALAVRIGAHAGDAGIAAWSCLMATAHGAGLMLVPALVPICMSDTPAREITASGSVMLALAAVALHLATMLLTTGTIATGVCRGLSLHPRLRGGALPRHSWTVAQVVTGVALIAFR</sequence>
<keyword evidence="1" id="KW-1133">Transmembrane helix</keyword>
<feature type="transmembrane region" description="Helical" evidence="1">
    <location>
        <begin position="159"/>
        <end position="183"/>
    </location>
</feature>
<name>A0ABY3X929_9GAMM</name>
<keyword evidence="1" id="KW-0812">Transmembrane</keyword>
<keyword evidence="1" id="KW-0472">Membrane</keyword>
<dbReference type="Proteomes" id="UP000829194">
    <property type="component" value="Chromosome"/>
</dbReference>
<reference evidence="2 3" key="1">
    <citation type="submission" date="2022-03" db="EMBL/GenBank/DDBJ databases">
        <title>Complete genome sequence of Lysobacter capsici VKM B-2533 and Lysobacter gummosus 10.1.1, promising sources of lytic agents.</title>
        <authorList>
            <person name="Tarlachkov S.V."/>
            <person name="Kudryakova I.V."/>
            <person name="Afoshin A.S."/>
            <person name="Leontyevskaya E.A."/>
            <person name="Leontyevskaya N.V."/>
        </authorList>
    </citation>
    <scope>NUCLEOTIDE SEQUENCE [LARGE SCALE GENOMIC DNA]</scope>
    <source>
        <strain evidence="2 3">10.1.1</strain>
    </source>
</reference>
<evidence type="ECO:0000256" key="1">
    <source>
        <dbReference type="SAM" id="Phobius"/>
    </source>
</evidence>
<gene>
    <name evidence="2" type="ORF">MOV92_21740</name>
</gene>
<dbReference type="RefSeq" id="WP_057944574.1">
    <property type="nucleotide sequence ID" value="NZ_CP011131.1"/>
</dbReference>
<evidence type="ECO:0008006" key="4">
    <source>
        <dbReference type="Google" id="ProtNLM"/>
    </source>
</evidence>
<feature type="transmembrane region" description="Helical" evidence="1">
    <location>
        <begin position="6"/>
        <end position="33"/>
    </location>
</feature>
<feature type="transmembrane region" description="Helical" evidence="1">
    <location>
        <begin position="45"/>
        <end position="67"/>
    </location>
</feature>
<keyword evidence="3" id="KW-1185">Reference proteome</keyword>
<dbReference type="EMBL" id="CP093547">
    <property type="protein sequence ID" value="UNP29059.1"/>
    <property type="molecule type" value="Genomic_DNA"/>
</dbReference>
<accession>A0ABY3X929</accession>
<protein>
    <recommendedName>
        <fullName evidence="4">LysE type translocator family protein</fullName>
    </recommendedName>
</protein>
<feature type="transmembrane region" description="Helical" evidence="1">
    <location>
        <begin position="73"/>
        <end position="91"/>
    </location>
</feature>
<proteinExistence type="predicted"/>
<evidence type="ECO:0000313" key="2">
    <source>
        <dbReference type="EMBL" id="UNP29059.1"/>
    </source>
</evidence>